<dbReference type="AlphaFoldDB" id="A0AAN7SUE0"/>
<name>A0AAN7SUE0_9EURO</name>
<sequence length="396" mass="46323">MSNRRPFFETVVGRRGQRRPTRQGRRPDPYDKIHRIESFALPIDDQFSSPLFSDLPGEVRDLIYEYALADYEDLGNAYELDTCYRRPDYMAPRKTDTALLRTCQAVYNDAWYLPWTLAQHTFFLTAPDRKPKNNTEPHQMERVSKLIERLHPDVLSRRKEVHNVQVFAQLYILEPGNSLNNVLQIPYFMPRTVTITIRHTDIWFWETDRPIYIRTPWINTVRFPTSVTTLRIQLESLQRRQPQIDYVVARAQQEWYFTRDDDVHLVSTAAPTATRWTGSSTWVNRRWVRDEDDQEPGVVHYYMSTLVFKPANMTEDENGYMARNAGKHARRTIEVPPDIAAKTNIPGTGYASLLTGRFEEMGITNKTPASEAVRCFREFLAEESRRNELNAAPVDE</sequence>
<feature type="compositionally biased region" description="Basic residues" evidence="1">
    <location>
        <begin position="15"/>
        <end position="24"/>
    </location>
</feature>
<comment type="caution">
    <text evidence="2">The sequence shown here is derived from an EMBL/GenBank/DDBJ whole genome shotgun (WGS) entry which is preliminary data.</text>
</comment>
<evidence type="ECO:0000313" key="3">
    <source>
        <dbReference type="Proteomes" id="UP001309876"/>
    </source>
</evidence>
<reference evidence="2 3" key="1">
    <citation type="submission" date="2023-08" db="EMBL/GenBank/DDBJ databases">
        <title>Black Yeasts Isolated from many extreme environments.</title>
        <authorList>
            <person name="Coleine C."/>
            <person name="Stajich J.E."/>
            <person name="Selbmann L."/>
        </authorList>
    </citation>
    <scope>NUCLEOTIDE SEQUENCE [LARGE SCALE GENOMIC DNA]</scope>
    <source>
        <strain evidence="2 3">CCFEE 5910</strain>
    </source>
</reference>
<keyword evidence="3" id="KW-1185">Reference proteome</keyword>
<evidence type="ECO:0000256" key="1">
    <source>
        <dbReference type="SAM" id="MobiDB-lite"/>
    </source>
</evidence>
<gene>
    <name evidence="2" type="ORF">LTR05_007797</name>
</gene>
<dbReference type="Proteomes" id="UP001309876">
    <property type="component" value="Unassembled WGS sequence"/>
</dbReference>
<proteinExistence type="predicted"/>
<feature type="region of interest" description="Disordered" evidence="1">
    <location>
        <begin position="1"/>
        <end position="29"/>
    </location>
</feature>
<organism evidence="2 3">
    <name type="scientific">Lithohypha guttulata</name>
    <dbReference type="NCBI Taxonomy" id="1690604"/>
    <lineage>
        <taxon>Eukaryota</taxon>
        <taxon>Fungi</taxon>
        <taxon>Dikarya</taxon>
        <taxon>Ascomycota</taxon>
        <taxon>Pezizomycotina</taxon>
        <taxon>Eurotiomycetes</taxon>
        <taxon>Chaetothyriomycetidae</taxon>
        <taxon>Chaetothyriales</taxon>
        <taxon>Trichomeriaceae</taxon>
        <taxon>Lithohypha</taxon>
    </lineage>
</organism>
<protein>
    <submittedName>
        <fullName evidence="2">Uncharacterized protein</fullName>
    </submittedName>
</protein>
<accession>A0AAN7SUE0</accession>
<dbReference type="EMBL" id="JAVRRJ010000009">
    <property type="protein sequence ID" value="KAK5081664.1"/>
    <property type="molecule type" value="Genomic_DNA"/>
</dbReference>
<evidence type="ECO:0000313" key="2">
    <source>
        <dbReference type="EMBL" id="KAK5081664.1"/>
    </source>
</evidence>